<geneLocation type="plasmid" evidence="2 3">
    <name>pJFP838A</name>
</geneLocation>
<dbReference type="InterPro" id="IPR002145">
    <property type="entry name" value="CopG"/>
</dbReference>
<dbReference type="Proteomes" id="UP000070260">
    <property type="component" value="Plasmid pJFP838A"/>
</dbReference>
<reference evidence="2 3" key="1">
    <citation type="journal article" date="2016" name="PLoS ONE">
        <title>Plasmid Characterization and Chromosome Analysis of Two netF+ Clostridium perfringens Isolates Associated with Foal and Canine Necrotizing Enteritis.</title>
        <authorList>
            <person name="Mehdizadeh Gohari I."/>
            <person name="Kropinski A.M."/>
            <person name="Weese S.J."/>
            <person name="Parreira V.R."/>
            <person name="Whitehead A.E."/>
            <person name="Boerlin P."/>
            <person name="Prescott J.F."/>
        </authorList>
    </citation>
    <scope>NUCLEOTIDE SEQUENCE [LARGE SCALE GENOMIC DNA]</scope>
    <source>
        <strain evidence="2 3">JP838</strain>
        <plasmid evidence="3">Plasmid pJFP838A</plasmid>
    </source>
</reference>
<evidence type="ECO:0000313" key="3">
    <source>
        <dbReference type="Proteomes" id="UP000070260"/>
    </source>
</evidence>
<dbReference type="PATRIC" id="fig|1502.177.peg.3615"/>
<accession>A0A140GS11</accession>
<keyword evidence="2" id="KW-0614">Plasmid</keyword>
<dbReference type="GO" id="GO:0006355">
    <property type="term" value="P:regulation of DNA-templated transcription"/>
    <property type="evidence" value="ECO:0007669"/>
    <property type="project" value="InterPro"/>
</dbReference>
<name>A0A140GS11_CLOPF</name>
<evidence type="ECO:0000259" key="1">
    <source>
        <dbReference type="Pfam" id="PF01402"/>
    </source>
</evidence>
<dbReference type="Pfam" id="PF01402">
    <property type="entry name" value="RHH_1"/>
    <property type="match status" value="1"/>
</dbReference>
<sequence length="67" mass="7862">MDKNNKFTLNDEAYAKIQLIAKKEGRTEEEVVRRALSLYTTIKLKNGIDNNKVYIEDEKGNKYLIRI</sequence>
<proteinExistence type="predicted"/>
<organism evidence="2 3">
    <name type="scientific">Clostridium perfringens</name>
    <dbReference type="NCBI Taxonomy" id="1502"/>
    <lineage>
        <taxon>Bacteria</taxon>
        <taxon>Bacillati</taxon>
        <taxon>Bacillota</taxon>
        <taxon>Clostridia</taxon>
        <taxon>Eubacteriales</taxon>
        <taxon>Clostridiaceae</taxon>
        <taxon>Clostridium</taxon>
    </lineage>
</organism>
<dbReference type="AlphaFoldDB" id="A0A140GS11"/>
<feature type="domain" description="Ribbon-helix-helix protein CopG" evidence="1">
    <location>
        <begin position="7"/>
        <end position="39"/>
    </location>
</feature>
<gene>
    <name evidence="2" type="ORF">JFP838_pA0404</name>
</gene>
<protein>
    <submittedName>
        <fullName evidence="2">Putative CopG transcriptional repressor</fullName>
    </submittedName>
</protein>
<dbReference type="EMBL" id="CP013615">
    <property type="protein sequence ID" value="AMN31320.1"/>
    <property type="molecule type" value="Genomic_DNA"/>
</dbReference>
<evidence type="ECO:0000313" key="2">
    <source>
        <dbReference type="EMBL" id="AMN31320.1"/>
    </source>
</evidence>
<dbReference type="RefSeq" id="WP_061429900.1">
    <property type="nucleotide sequence ID" value="NZ_CATNZX010000030.1"/>
</dbReference>